<protein>
    <submittedName>
        <fullName evidence="1">Uncharacterized protein</fullName>
    </submittedName>
</protein>
<dbReference type="Proteomes" id="UP000219922">
    <property type="component" value="Unassembled WGS sequence"/>
</dbReference>
<proteinExistence type="predicted"/>
<name>A0A9X6STM5_BACCE</name>
<evidence type="ECO:0000313" key="2">
    <source>
        <dbReference type="Proteomes" id="UP000219922"/>
    </source>
</evidence>
<accession>A0A9X6STM5</accession>
<evidence type="ECO:0000313" key="1">
    <source>
        <dbReference type="EMBL" id="PDZ94930.1"/>
    </source>
</evidence>
<reference evidence="1 2" key="1">
    <citation type="submission" date="2017-09" db="EMBL/GenBank/DDBJ databases">
        <title>Large-scale bioinformatics analysis of Bacillus genomes uncovers conserved roles of natural products in bacterial physiology.</title>
        <authorList>
            <consortium name="Agbiome Team Llc"/>
            <person name="Bleich R.M."/>
            <person name="Grubbs K.J."/>
            <person name="Santa Maria K.C."/>
            <person name="Allen S.E."/>
            <person name="Farag S."/>
            <person name="Shank E.A."/>
            <person name="Bowers A."/>
        </authorList>
    </citation>
    <scope>NUCLEOTIDE SEQUENCE [LARGE SCALE GENOMIC DNA]</scope>
    <source>
        <strain evidence="1 2">AFS092789</strain>
    </source>
</reference>
<dbReference type="RefSeq" id="WP_098006432.1">
    <property type="nucleotide sequence ID" value="NZ_NVMX01000091.1"/>
</dbReference>
<comment type="caution">
    <text evidence="1">The sequence shown here is derived from an EMBL/GenBank/DDBJ whole genome shotgun (WGS) entry which is preliminary data.</text>
</comment>
<sequence length="150" mass="17915">MPGLVEKFKQIEENICNFSEKTTKKILEYHQTVILPDATKVYYVIKTNKNLFSIEAVPFKQQDTMNSLLKQSDVIIENEEFIDDLMYYRLGELKNEYGEILEGILLTTFTKWFYKCWSSCSQIIPIHNPCYFTCTQKKELYDLKNEYWVF</sequence>
<dbReference type="AlphaFoldDB" id="A0A9X6STM5"/>
<organism evidence="1 2">
    <name type="scientific">Bacillus cereus</name>
    <dbReference type="NCBI Taxonomy" id="1396"/>
    <lineage>
        <taxon>Bacteria</taxon>
        <taxon>Bacillati</taxon>
        <taxon>Bacillota</taxon>
        <taxon>Bacilli</taxon>
        <taxon>Bacillales</taxon>
        <taxon>Bacillaceae</taxon>
        <taxon>Bacillus</taxon>
        <taxon>Bacillus cereus group</taxon>
    </lineage>
</organism>
<dbReference type="EMBL" id="NVMX01000091">
    <property type="protein sequence ID" value="PDZ94930.1"/>
    <property type="molecule type" value="Genomic_DNA"/>
</dbReference>
<gene>
    <name evidence="1" type="ORF">CON36_31190</name>
</gene>